<name>A0A1P9WYY1_9BACT</name>
<evidence type="ECO:0000313" key="2">
    <source>
        <dbReference type="Proteomes" id="UP000187941"/>
    </source>
</evidence>
<organism evidence="1 2">
    <name type="scientific">Spirosoma montaniterrae</name>
    <dbReference type="NCBI Taxonomy" id="1178516"/>
    <lineage>
        <taxon>Bacteria</taxon>
        <taxon>Pseudomonadati</taxon>
        <taxon>Bacteroidota</taxon>
        <taxon>Cytophagia</taxon>
        <taxon>Cytophagales</taxon>
        <taxon>Cytophagaceae</taxon>
        <taxon>Spirosoma</taxon>
    </lineage>
</organism>
<dbReference type="EMBL" id="CP014263">
    <property type="protein sequence ID" value="AQG80582.1"/>
    <property type="molecule type" value="Genomic_DNA"/>
</dbReference>
<reference evidence="1 2" key="1">
    <citation type="submission" date="2016-01" db="EMBL/GenBank/DDBJ databases">
        <authorList>
            <person name="Oliw E.H."/>
        </authorList>
    </citation>
    <scope>NUCLEOTIDE SEQUENCE [LARGE SCALE GENOMIC DNA]</scope>
    <source>
        <strain evidence="1 2">DY10</strain>
    </source>
</reference>
<gene>
    <name evidence="1" type="ORF">AWR27_15390</name>
</gene>
<protein>
    <submittedName>
        <fullName evidence="1">Prevent-host-death family protein</fullName>
    </submittedName>
</protein>
<accession>A0A1P9WYY1</accession>
<keyword evidence="2" id="KW-1185">Reference proteome</keyword>
<proteinExistence type="predicted"/>
<sequence>MTLQAQIIEENGEPKFAVLPYQAYRTLADELTEFDSLEDFFDYVQLLKTKAETTKWLTRDQVWQELGLQ</sequence>
<dbReference type="KEGG" id="smon:AWR27_15390"/>
<dbReference type="RefSeq" id="WP_077132010.1">
    <property type="nucleotide sequence ID" value="NZ_CP014263.1"/>
</dbReference>
<evidence type="ECO:0000313" key="1">
    <source>
        <dbReference type="EMBL" id="AQG80582.1"/>
    </source>
</evidence>
<dbReference type="AlphaFoldDB" id="A0A1P9WYY1"/>
<dbReference type="Proteomes" id="UP000187941">
    <property type="component" value="Chromosome"/>
</dbReference>
<dbReference type="OrthoDB" id="964659at2"/>
<dbReference type="STRING" id="1178516.AWR27_15390"/>